<keyword evidence="3 4" id="KW-0804">Transcription</keyword>
<dbReference type="Proteomes" id="UP000826656">
    <property type="component" value="Unassembled WGS sequence"/>
</dbReference>
<evidence type="ECO:0000256" key="1">
    <source>
        <dbReference type="ARBA" id="ARBA00023015"/>
    </source>
</evidence>
<comment type="function">
    <text evidence="4">Transcription factor that specifically binds AT-rich DNA sequences related to the nuclear matrix attachment regions (MARs).</text>
</comment>
<proteinExistence type="predicted"/>
<evidence type="ECO:0000256" key="3">
    <source>
        <dbReference type="ARBA" id="ARBA00023163"/>
    </source>
</evidence>
<dbReference type="PANTHER" id="PTHR31500:SF110">
    <property type="entry name" value="AT-HOOK MOTIF NUCLEAR-LOCALIZED PROTEIN"/>
    <property type="match status" value="1"/>
</dbReference>
<organism evidence="7 8">
    <name type="scientific">Solanum tuberosum</name>
    <name type="common">Potato</name>
    <dbReference type="NCBI Taxonomy" id="4113"/>
    <lineage>
        <taxon>Eukaryota</taxon>
        <taxon>Viridiplantae</taxon>
        <taxon>Streptophyta</taxon>
        <taxon>Embryophyta</taxon>
        <taxon>Tracheophyta</taxon>
        <taxon>Spermatophyta</taxon>
        <taxon>Magnoliopsida</taxon>
        <taxon>eudicotyledons</taxon>
        <taxon>Gunneridae</taxon>
        <taxon>Pentapetalae</taxon>
        <taxon>asterids</taxon>
        <taxon>lamiids</taxon>
        <taxon>Solanales</taxon>
        <taxon>Solanaceae</taxon>
        <taxon>Solanoideae</taxon>
        <taxon>Solaneae</taxon>
        <taxon>Solanum</taxon>
    </lineage>
</organism>
<evidence type="ECO:0000313" key="7">
    <source>
        <dbReference type="EMBL" id="KAH0742193.1"/>
    </source>
</evidence>
<dbReference type="PANTHER" id="PTHR31500">
    <property type="entry name" value="AT-HOOK MOTIF NUCLEAR-LOCALIZED PROTEIN 9"/>
    <property type="match status" value="1"/>
</dbReference>
<comment type="subcellular location">
    <subcellularLocation>
        <location evidence="4">Nucleus</location>
    </subcellularLocation>
</comment>
<dbReference type="CDD" id="cd11378">
    <property type="entry name" value="DUF296"/>
    <property type="match status" value="1"/>
</dbReference>
<dbReference type="Gene3D" id="3.30.1330.80">
    <property type="entry name" value="Hypothetical protein, similar to alpha- acetolactate decarboxylase, domain 2"/>
    <property type="match status" value="1"/>
</dbReference>
<feature type="region of interest" description="Disordered" evidence="5">
    <location>
        <begin position="1"/>
        <end position="66"/>
    </location>
</feature>
<evidence type="ECO:0000256" key="4">
    <source>
        <dbReference type="RuleBase" id="RU367031"/>
    </source>
</evidence>
<evidence type="ECO:0000256" key="5">
    <source>
        <dbReference type="SAM" id="MobiDB-lite"/>
    </source>
</evidence>
<sequence>MFPAKIIFHQPQQQKKRGPTRNSFAHGLRLSPTKFSKSRGASASENLSKKSRGRPQGFGEKNRPQNLVVNHEYSSAGGDFTGISSSKIQGKKPFGRPLCSGNKQKEEALDAVEDRWTQHLISVHSGQDVVGKLITFLQQGPRPRALSIISATGVICSVKLRESVIGGGTVTYEGQYDIISLSGSLLLPDNNDSFGITGGLSVLLSRPDGSNICGIVAEMLKASSRLVVGSYILKKEKPMPE</sequence>
<keyword evidence="4" id="KW-0539">Nucleus</keyword>
<evidence type="ECO:0000256" key="2">
    <source>
        <dbReference type="ARBA" id="ARBA00023125"/>
    </source>
</evidence>
<dbReference type="Pfam" id="PF03479">
    <property type="entry name" value="PCC"/>
    <property type="match status" value="1"/>
</dbReference>
<reference evidence="7 8" key="1">
    <citation type="journal article" date="2021" name="bioRxiv">
        <title>Chromosome-scale and haplotype-resolved genome assembly of a tetraploid potato cultivar.</title>
        <authorList>
            <person name="Sun H."/>
            <person name="Jiao W.-B."/>
            <person name="Krause K."/>
            <person name="Campoy J.A."/>
            <person name="Goel M."/>
            <person name="Folz-Donahue K."/>
            <person name="Kukat C."/>
            <person name="Huettel B."/>
            <person name="Schneeberger K."/>
        </authorList>
    </citation>
    <scope>NUCLEOTIDE SEQUENCE [LARGE SCALE GENOMIC DNA]</scope>
    <source>
        <strain evidence="7">SolTubOtavaFocal</strain>
        <tissue evidence="7">Leaves</tissue>
    </source>
</reference>
<dbReference type="SUPFAM" id="SSF117856">
    <property type="entry name" value="AF0104/ALDC/Ptd012-like"/>
    <property type="match status" value="1"/>
</dbReference>
<gene>
    <name evidence="7" type="ORF">KY290_035236</name>
</gene>
<dbReference type="InterPro" id="IPR039605">
    <property type="entry name" value="AHL"/>
</dbReference>
<keyword evidence="8" id="KW-1185">Reference proteome</keyword>
<protein>
    <recommendedName>
        <fullName evidence="4">AT-hook motif nuclear-localized protein</fullName>
    </recommendedName>
</protein>
<keyword evidence="2 4" id="KW-0238">DNA-binding</keyword>
<accession>A0ABQ7U6R8</accession>
<comment type="domain">
    <text evidence="4">The PPC domain mediates interactions between AHL proteins.</text>
</comment>
<name>A0ABQ7U6R8_SOLTU</name>
<evidence type="ECO:0000259" key="6">
    <source>
        <dbReference type="PROSITE" id="PS51742"/>
    </source>
</evidence>
<feature type="compositionally biased region" description="Polar residues" evidence="5">
    <location>
        <begin position="33"/>
        <end position="46"/>
    </location>
</feature>
<dbReference type="EMBL" id="JAIVGD010000026">
    <property type="protein sequence ID" value="KAH0742193.1"/>
    <property type="molecule type" value="Genomic_DNA"/>
</dbReference>
<dbReference type="PROSITE" id="PS51742">
    <property type="entry name" value="PPC"/>
    <property type="match status" value="1"/>
</dbReference>
<comment type="caution">
    <text evidence="7">The sequence shown here is derived from an EMBL/GenBank/DDBJ whole genome shotgun (WGS) entry which is preliminary data.</text>
</comment>
<evidence type="ECO:0000313" key="8">
    <source>
        <dbReference type="Proteomes" id="UP000826656"/>
    </source>
</evidence>
<feature type="domain" description="PPC" evidence="6">
    <location>
        <begin position="112"/>
        <end position="241"/>
    </location>
</feature>
<dbReference type="InterPro" id="IPR005175">
    <property type="entry name" value="PPC_dom"/>
</dbReference>
<keyword evidence="1 4" id="KW-0805">Transcription regulation</keyword>